<protein>
    <submittedName>
        <fullName evidence="1">Uncharacterized protein</fullName>
    </submittedName>
</protein>
<reference evidence="1 2" key="1">
    <citation type="submission" date="2019-05" db="EMBL/GenBank/DDBJ databases">
        <title>Another draft genome of Portunus trituberculatus and its Hox gene families provides insights of decapod evolution.</title>
        <authorList>
            <person name="Jeong J.-H."/>
            <person name="Song I."/>
            <person name="Kim S."/>
            <person name="Choi T."/>
            <person name="Kim D."/>
            <person name="Ryu S."/>
            <person name="Kim W."/>
        </authorList>
    </citation>
    <scope>NUCLEOTIDE SEQUENCE [LARGE SCALE GENOMIC DNA]</scope>
    <source>
        <tissue evidence="1">Muscle</tissue>
    </source>
</reference>
<proteinExistence type="predicted"/>
<gene>
    <name evidence="1" type="ORF">E2C01_075906</name>
</gene>
<dbReference type="Proteomes" id="UP000324222">
    <property type="component" value="Unassembled WGS sequence"/>
</dbReference>
<sequence>MTRVSGYGELLIGPQRKGLWILLLIVSIPTS</sequence>
<name>A0A5B7IHK2_PORTR</name>
<accession>A0A5B7IHK2</accession>
<evidence type="ECO:0000313" key="2">
    <source>
        <dbReference type="Proteomes" id="UP000324222"/>
    </source>
</evidence>
<keyword evidence="2" id="KW-1185">Reference proteome</keyword>
<comment type="caution">
    <text evidence="1">The sequence shown here is derived from an EMBL/GenBank/DDBJ whole genome shotgun (WGS) entry which is preliminary data.</text>
</comment>
<dbReference type="EMBL" id="VSRR010056535">
    <property type="protein sequence ID" value="MPC81299.1"/>
    <property type="molecule type" value="Genomic_DNA"/>
</dbReference>
<organism evidence="1 2">
    <name type="scientific">Portunus trituberculatus</name>
    <name type="common">Swimming crab</name>
    <name type="synonym">Neptunus trituberculatus</name>
    <dbReference type="NCBI Taxonomy" id="210409"/>
    <lineage>
        <taxon>Eukaryota</taxon>
        <taxon>Metazoa</taxon>
        <taxon>Ecdysozoa</taxon>
        <taxon>Arthropoda</taxon>
        <taxon>Crustacea</taxon>
        <taxon>Multicrustacea</taxon>
        <taxon>Malacostraca</taxon>
        <taxon>Eumalacostraca</taxon>
        <taxon>Eucarida</taxon>
        <taxon>Decapoda</taxon>
        <taxon>Pleocyemata</taxon>
        <taxon>Brachyura</taxon>
        <taxon>Eubrachyura</taxon>
        <taxon>Portunoidea</taxon>
        <taxon>Portunidae</taxon>
        <taxon>Portuninae</taxon>
        <taxon>Portunus</taxon>
    </lineage>
</organism>
<dbReference type="AlphaFoldDB" id="A0A5B7IHK2"/>
<evidence type="ECO:0000313" key="1">
    <source>
        <dbReference type="EMBL" id="MPC81299.1"/>
    </source>
</evidence>